<comment type="cofactor">
    <cofactor evidence="1">
        <name>[4Fe-4S] cluster</name>
        <dbReference type="ChEBI" id="CHEBI:49883"/>
    </cofactor>
</comment>
<evidence type="ECO:0000256" key="2">
    <source>
        <dbReference type="ARBA" id="ARBA00022448"/>
    </source>
</evidence>
<evidence type="ECO:0000256" key="7">
    <source>
        <dbReference type="ARBA" id="ARBA00023014"/>
    </source>
</evidence>
<keyword evidence="6" id="KW-0408">Iron</keyword>
<keyword evidence="4" id="KW-0479">Metal-binding</keyword>
<dbReference type="Proteomes" id="UP000239614">
    <property type="component" value="Unassembled WGS sequence"/>
</dbReference>
<dbReference type="GO" id="GO:0046872">
    <property type="term" value="F:metal ion binding"/>
    <property type="evidence" value="ECO:0007669"/>
    <property type="project" value="UniProtKB-KW"/>
</dbReference>
<dbReference type="PRINTS" id="PR00354">
    <property type="entry name" value="7FE8SFRDOXIN"/>
</dbReference>
<dbReference type="PROSITE" id="PS51379">
    <property type="entry name" value="4FE4S_FER_2"/>
    <property type="match status" value="1"/>
</dbReference>
<keyword evidence="3" id="KW-0004">4Fe-4S</keyword>
<evidence type="ECO:0000313" key="9">
    <source>
        <dbReference type="EMBL" id="PRR74095.1"/>
    </source>
</evidence>
<evidence type="ECO:0000256" key="1">
    <source>
        <dbReference type="ARBA" id="ARBA00001966"/>
    </source>
</evidence>
<gene>
    <name evidence="9" type="ORF">CPAL_10330</name>
</gene>
<comment type="caution">
    <text evidence="9">The sequence shown here is derived from an EMBL/GenBank/DDBJ whole genome shotgun (WGS) entry which is preliminary data.</text>
</comment>
<name>A0A2T0AUA1_9CLOT</name>
<keyword evidence="10" id="KW-1185">Reference proteome</keyword>
<dbReference type="InterPro" id="IPR000813">
    <property type="entry name" value="7Fe_ferredoxin"/>
</dbReference>
<keyword evidence="5" id="KW-0249">Electron transport</keyword>
<dbReference type="Gene3D" id="3.30.70.20">
    <property type="match status" value="1"/>
</dbReference>
<keyword evidence="2" id="KW-0813">Transport</keyword>
<reference evidence="9 10" key="1">
    <citation type="submission" date="2018-03" db="EMBL/GenBank/DDBJ databases">
        <title>Genome sequence of Clostridium thermopalmarium DSM 5974.</title>
        <authorList>
            <person name="Poehlein A."/>
            <person name="Daniel R."/>
        </authorList>
    </citation>
    <scope>NUCLEOTIDE SEQUENCE [LARGE SCALE GENOMIC DNA]</scope>
    <source>
        <strain evidence="9 10">DSM 5974</strain>
    </source>
</reference>
<accession>A0A2T0AUA1</accession>
<dbReference type="RefSeq" id="WP_106024219.1">
    <property type="nucleotide sequence ID" value="NZ_PVXN01000021.1"/>
</dbReference>
<evidence type="ECO:0000259" key="8">
    <source>
        <dbReference type="PROSITE" id="PS51379"/>
    </source>
</evidence>
<evidence type="ECO:0000256" key="3">
    <source>
        <dbReference type="ARBA" id="ARBA00022485"/>
    </source>
</evidence>
<dbReference type="InterPro" id="IPR017900">
    <property type="entry name" value="4Fe4S_Fe_S_CS"/>
</dbReference>
<proteinExistence type="predicted"/>
<dbReference type="GO" id="GO:0051539">
    <property type="term" value="F:4 iron, 4 sulfur cluster binding"/>
    <property type="evidence" value="ECO:0007669"/>
    <property type="project" value="UniProtKB-KW"/>
</dbReference>
<dbReference type="InterPro" id="IPR017896">
    <property type="entry name" value="4Fe4S_Fe-S-bd"/>
</dbReference>
<dbReference type="SUPFAM" id="SSF54862">
    <property type="entry name" value="4Fe-4S ferredoxins"/>
    <property type="match status" value="1"/>
</dbReference>
<evidence type="ECO:0000256" key="6">
    <source>
        <dbReference type="ARBA" id="ARBA00023004"/>
    </source>
</evidence>
<organism evidence="9 10">
    <name type="scientific">Clostridium thermopalmarium DSM 5974</name>
    <dbReference type="NCBI Taxonomy" id="1121340"/>
    <lineage>
        <taxon>Bacteria</taxon>
        <taxon>Bacillati</taxon>
        <taxon>Bacillota</taxon>
        <taxon>Clostridia</taxon>
        <taxon>Eubacteriales</taxon>
        <taxon>Clostridiaceae</taxon>
        <taxon>Clostridium</taxon>
    </lineage>
</organism>
<protein>
    <submittedName>
        <fullName evidence="9">NADH dehydrogenase subunit I</fullName>
    </submittedName>
</protein>
<sequence length="347" mass="39572">MQIFKENVSRKRLLTFNVMPDSIIYHENAPAQMLFSNGDKCNTACVGCKNPACMYYNDNEIECSNLPDFPNDKSIDVCPVDAIEWDFTTENPKIDASKCLNCGLCIKRCPVGALYYDGTIKVVSEKSKYQDVVAATQDNFVKQEQQLDIISTLERKGCFIRETDTLLTSIYDKLTSLRSNYHNTVVRNLFIGLNCNCAMRRIGDVYTRMDAVYLSKRNSFGAIEVEFGKDTLDASRGILDDIAVLNTRYGVPKNDNMAVVVCLQLPNARQGYWQVVKDIFAVENIQINTITIGALLILLWNHKHFEPTDFSYYVDYDNMDIRKILERHIGRKINLSDKFLGILEPIK</sequence>
<evidence type="ECO:0000256" key="5">
    <source>
        <dbReference type="ARBA" id="ARBA00022982"/>
    </source>
</evidence>
<keyword evidence="7" id="KW-0411">Iron-sulfur</keyword>
<dbReference type="AlphaFoldDB" id="A0A2T0AUA1"/>
<dbReference type="OrthoDB" id="9813995at2"/>
<evidence type="ECO:0000313" key="10">
    <source>
        <dbReference type="Proteomes" id="UP000239614"/>
    </source>
</evidence>
<dbReference type="PROSITE" id="PS00198">
    <property type="entry name" value="4FE4S_FER_1"/>
    <property type="match status" value="1"/>
</dbReference>
<dbReference type="Pfam" id="PF12838">
    <property type="entry name" value="Fer4_7"/>
    <property type="match status" value="1"/>
</dbReference>
<feature type="domain" description="4Fe-4S ferredoxin-type" evidence="8">
    <location>
        <begin position="90"/>
        <end position="119"/>
    </location>
</feature>
<evidence type="ECO:0000256" key="4">
    <source>
        <dbReference type="ARBA" id="ARBA00022723"/>
    </source>
</evidence>
<dbReference type="GO" id="GO:0009055">
    <property type="term" value="F:electron transfer activity"/>
    <property type="evidence" value="ECO:0007669"/>
    <property type="project" value="InterPro"/>
</dbReference>
<dbReference type="EMBL" id="PVXN01000021">
    <property type="protein sequence ID" value="PRR74095.1"/>
    <property type="molecule type" value="Genomic_DNA"/>
</dbReference>